<organism evidence="1 2">
    <name type="scientific">Sumerlaea chitinivorans</name>
    <dbReference type="NCBI Taxonomy" id="2250252"/>
    <lineage>
        <taxon>Bacteria</taxon>
        <taxon>Candidatus Sumerlaeota</taxon>
        <taxon>Candidatus Sumerlaeia</taxon>
        <taxon>Candidatus Sumerlaeales</taxon>
        <taxon>Candidatus Sumerlaeaceae</taxon>
        <taxon>Candidatus Sumerlaea</taxon>
    </lineage>
</organism>
<accession>A0A2Z4Y7Q5</accession>
<reference evidence="1 2" key="1">
    <citation type="submission" date="2018-05" db="EMBL/GenBank/DDBJ databases">
        <title>A metagenomic window into the 2 km-deep terrestrial subsurface aquifer revealed taxonomically and functionally diverse microbial community comprising novel uncultured bacterial lineages.</title>
        <authorList>
            <person name="Kadnikov V.V."/>
            <person name="Mardanov A.V."/>
            <person name="Beletsky A.V."/>
            <person name="Banks D."/>
            <person name="Pimenov N.V."/>
            <person name="Frank Y.A."/>
            <person name="Karnachuk O.V."/>
            <person name="Ravin N.V."/>
        </authorList>
    </citation>
    <scope>NUCLEOTIDE SEQUENCE [LARGE SCALE GENOMIC DNA]</scope>
    <source>
        <strain evidence="1">BY</strain>
    </source>
</reference>
<sequence>MLFARKTRFCHFQSKKWLLLLWFDTLDVVNGCIVDTYEKNFAEGRTVHVGARAK</sequence>
<name>A0A2Z4Y7Q5_SUMC1</name>
<gene>
    <name evidence="1" type="ORF">BRCON_2152</name>
</gene>
<dbReference type="AlphaFoldDB" id="A0A2Z4Y7Q5"/>
<evidence type="ECO:0000313" key="2">
    <source>
        <dbReference type="Proteomes" id="UP000262583"/>
    </source>
</evidence>
<dbReference type="Proteomes" id="UP000262583">
    <property type="component" value="Chromosome"/>
</dbReference>
<protein>
    <submittedName>
        <fullName evidence="1">Uncharacterized protein</fullName>
    </submittedName>
</protein>
<evidence type="ECO:0000313" key="1">
    <source>
        <dbReference type="EMBL" id="AXA36929.1"/>
    </source>
</evidence>
<proteinExistence type="predicted"/>
<dbReference type="KEGG" id="schv:BRCON_2152"/>
<dbReference type="EMBL" id="CP030759">
    <property type="protein sequence ID" value="AXA36929.1"/>
    <property type="molecule type" value="Genomic_DNA"/>
</dbReference>